<dbReference type="GO" id="GO:0005524">
    <property type="term" value="F:ATP binding"/>
    <property type="evidence" value="ECO:0007669"/>
    <property type="project" value="UniProtKB-UniRule"/>
</dbReference>
<feature type="compositionally biased region" description="Low complexity" evidence="15">
    <location>
        <begin position="687"/>
        <end position="702"/>
    </location>
</feature>
<dbReference type="PROSITE" id="PS00108">
    <property type="entry name" value="PROTEIN_KINASE_ST"/>
    <property type="match status" value="1"/>
</dbReference>
<dbReference type="GO" id="GO:0019899">
    <property type="term" value="F:enzyme binding"/>
    <property type="evidence" value="ECO:0007669"/>
    <property type="project" value="UniProtKB-ARBA"/>
</dbReference>
<dbReference type="GO" id="GO:0004709">
    <property type="term" value="F:MAP kinase kinase kinase activity"/>
    <property type="evidence" value="ECO:0007669"/>
    <property type="project" value="UniProtKB-EC"/>
</dbReference>
<evidence type="ECO:0000256" key="9">
    <source>
        <dbReference type="ARBA" id="ARBA00022777"/>
    </source>
</evidence>
<evidence type="ECO:0000256" key="12">
    <source>
        <dbReference type="ARBA" id="ARBA00047559"/>
    </source>
</evidence>
<feature type="compositionally biased region" description="Polar residues" evidence="15">
    <location>
        <begin position="365"/>
        <end position="378"/>
    </location>
</feature>
<name>A0A904MUS3_CULQU</name>
<evidence type="ECO:0000256" key="11">
    <source>
        <dbReference type="ARBA" id="ARBA00022842"/>
    </source>
</evidence>
<proteinExistence type="inferred from homology"/>
<evidence type="ECO:0000256" key="4">
    <source>
        <dbReference type="ARBA" id="ARBA00017660"/>
    </source>
</evidence>
<feature type="region of interest" description="Disordered" evidence="15">
    <location>
        <begin position="681"/>
        <end position="739"/>
    </location>
</feature>
<evidence type="ECO:0000256" key="8">
    <source>
        <dbReference type="ARBA" id="ARBA00022741"/>
    </source>
</evidence>
<organism evidence="17 18">
    <name type="scientific">Culex quinquefasciatus</name>
    <name type="common">Southern house mosquito</name>
    <name type="synonym">Culex pungens</name>
    <dbReference type="NCBI Taxonomy" id="7176"/>
    <lineage>
        <taxon>Eukaryota</taxon>
        <taxon>Metazoa</taxon>
        <taxon>Ecdysozoa</taxon>
        <taxon>Arthropoda</taxon>
        <taxon>Hexapoda</taxon>
        <taxon>Insecta</taxon>
        <taxon>Pterygota</taxon>
        <taxon>Neoptera</taxon>
        <taxon>Endopterygota</taxon>
        <taxon>Diptera</taxon>
        <taxon>Nematocera</taxon>
        <taxon>Culicoidea</taxon>
        <taxon>Culicidae</taxon>
        <taxon>Culicinae</taxon>
        <taxon>Culicini</taxon>
        <taxon>Culex</taxon>
        <taxon>Culex</taxon>
    </lineage>
</organism>
<comment type="catalytic activity">
    <reaction evidence="13">
        <text>L-seryl-[protein] + ATP = O-phospho-L-seryl-[protein] + ADP + H(+)</text>
        <dbReference type="Rhea" id="RHEA:17989"/>
        <dbReference type="Rhea" id="RHEA-COMP:9863"/>
        <dbReference type="Rhea" id="RHEA-COMP:11604"/>
        <dbReference type="ChEBI" id="CHEBI:15378"/>
        <dbReference type="ChEBI" id="CHEBI:29999"/>
        <dbReference type="ChEBI" id="CHEBI:30616"/>
        <dbReference type="ChEBI" id="CHEBI:83421"/>
        <dbReference type="ChEBI" id="CHEBI:456216"/>
        <dbReference type="EC" id="2.7.11.25"/>
    </reaction>
</comment>
<keyword evidence="5" id="KW-0723">Serine/threonine-protein kinase</keyword>
<evidence type="ECO:0000259" key="16">
    <source>
        <dbReference type="PROSITE" id="PS50011"/>
    </source>
</evidence>
<evidence type="ECO:0000256" key="6">
    <source>
        <dbReference type="ARBA" id="ARBA00022679"/>
    </source>
</evidence>
<feature type="compositionally biased region" description="Low complexity" evidence="15">
    <location>
        <begin position="717"/>
        <end position="731"/>
    </location>
</feature>
<evidence type="ECO:0000256" key="5">
    <source>
        <dbReference type="ARBA" id="ARBA00022527"/>
    </source>
</evidence>
<dbReference type="GO" id="GO:0006950">
    <property type="term" value="P:response to stress"/>
    <property type="evidence" value="ECO:0007669"/>
    <property type="project" value="UniProtKB-ARBA"/>
</dbReference>
<dbReference type="Pfam" id="PF07714">
    <property type="entry name" value="PK_Tyr_Ser-Thr"/>
    <property type="match status" value="1"/>
</dbReference>
<dbReference type="AlphaFoldDB" id="A0A904MUS3"/>
<keyword evidence="7" id="KW-0479">Metal-binding</keyword>
<keyword evidence="6" id="KW-0808">Transferase</keyword>
<dbReference type="SUPFAM" id="SSF56112">
    <property type="entry name" value="Protein kinase-like (PK-like)"/>
    <property type="match status" value="1"/>
</dbReference>
<keyword evidence="11" id="KW-0460">Magnesium</keyword>
<feature type="compositionally biased region" description="Low complexity" evidence="15">
    <location>
        <begin position="315"/>
        <end position="325"/>
    </location>
</feature>
<dbReference type="GO" id="GO:0007254">
    <property type="term" value="P:JNK cascade"/>
    <property type="evidence" value="ECO:0007669"/>
    <property type="project" value="TreeGrafter"/>
</dbReference>
<dbReference type="GO" id="GO:0006955">
    <property type="term" value="P:immune response"/>
    <property type="evidence" value="ECO:0007669"/>
    <property type="project" value="TreeGrafter"/>
</dbReference>
<dbReference type="EC" id="2.7.11.25" evidence="3"/>
<dbReference type="InterPro" id="IPR001245">
    <property type="entry name" value="Ser-Thr/Tyr_kinase_cat_dom"/>
</dbReference>
<dbReference type="InterPro" id="IPR000719">
    <property type="entry name" value="Prot_kinase_dom"/>
</dbReference>
<dbReference type="VEuPathDB" id="VectorBase:CQUJHB008726"/>
<evidence type="ECO:0000313" key="17">
    <source>
        <dbReference type="EnsemblMetazoa" id="CPIJ040886-PA"/>
    </source>
</evidence>
<dbReference type="GO" id="GO:0009893">
    <property type="term" value="P:positive regulation of metabolic process"/>
    <property type="evidence" value="ECO:0007669"/>
    <property type="project" value="UniProtKB-ARBA"/>
</dbReference>
<keyword evidence="8 14" id="KW-0547">Nucleotide-binding</keyword>
<comment type="catalytic activity">
    <reaction evidence="12">
        <text>L-threonyl-[protein] + ATP = O-phospho-L-threonyl-[protein] + ADP + H(+)</text>
        <dbReference type="Rhea" id="RHEA:46608"/>
        <dbReference type="Rhea" id="RHEA-COMP:11060"/>
        <dbReference type="Rhea" id="RHEA-COMP:11605"/>
        <dbReference type="ChEBI" id="CHEBI:15378"/>
        <dbReference type="ChEBI" id="CHEBI:30013"/>
        <dbReference type="ChEBI" id="CHEBI:30616"/>
        <dbReference type="ChEBI" id="CHEBI:61977"/>
        <dbReference type="ChEBI" id="CHEBI:456216"/>
        <dbReference type="EC" id="2.7.11.25"/>
    </reaction>
</comment>
<evidence type="ECO:0000256" key="7">
    <source>
        <dbReference type="ARBA" id="ARBA00022723"/>
    </source>
</evidence>
<feature type="region of interest" description="Disordered" evidence="15">
    <location>
        <begin position="287"/>
        <end position="325"/>
    </location>
</feature>
<dbReference type="PROSITE" id="PS00107">
    <property type="entry name" value="PROTEIN_KINASE_ATP"/>
    <property type="match status" value="1"/>
</dbReference>
<sequence>MATQRNSLINNILPSFVTEIDIKEIESIGTVGKGSFGTVIKGRWKDNYVAVKYIELESERNAFITEVCQLSRVAHPNIIGLYGACTKRPNVCLVMEYADGGSLHTALHCRPKPFYTAAHAMSWARQCAEGVAYLHDMTPKPMIHRDLKPPNLLLVKCGTVLKICDFGTVTDKSTRMTNNKGSAAWMAPEVFEGSTYTEKCDVFSWGIILWEVIAREQPFRSIENSYAIMWRVHQGTRPPPIEDCPRPIAQLMTSCWNQNPTKRPSMQEVVDTMNQLCKFFPGENEAIVYPDDPDDEDEEEASYARDDGTLDSNLHGTAASTSSHYSSTFYGRTVPGHHSTITSSSSSYNPSMVNTPVNLPPARGVSSTGYHRSTTTTDYRPPPPSSSTRNAYSRGSDYGRYQIGSGGAGGSGSTGASLYTKSSRPAVGSGYASPGAYRRQVRGRSPPPPLVPQRSLPSPQGTARGHLQNPLSLDIDESMTWKTVDTNEPLRDLVDSSSSNNQGTERLVVTRRNNGPIDGSSGVAVSATTGKSSHINTGGGGVGQPPPPSTHPVDLMSAGMQSLNISNAVAGTATTTTTTTEAALDYKSLNSILDDNLRPLKPVPGNPRSEQIHNEHKQLVQEYWEIQTQIVTNQAHRDALQMNMPAEELRLKKEYLKKLEEKEALLKFKANLQKQLDERKRLAGNQSSLTPAATATTTTSPSPAGPPHLQHNHHQQSAAPNSTTTSPSPSSLQRQDSTAEAAVQYMVPFSLVISSPSSRAVPVTNLNDPSLLKNQHVCGF</sequence>
<feature type="binding site" evidence="14">
    <location>
        <position position="52"/>
    </location>
    <ligand>
        <name>ATP</name>
        <dbReference type="ChEBI" id="CHEBI:30616"/>
    </ligand>
</feature>
<feature type="compositionally biased region" description="Polar residues" evidence="15">
    <location>
        <begin position="348"/>
        <end position="357"/>
    </location>
</feature>
<keyword evidence="18" id="KW-1185">Reference proteome</keyword>
<dbReference type="Gene3D" id="3.30.200.20">
    <property type="entry name" value="Phosphorylase Kinase, domain 1"/>
    <property type="match status" value="1"/>
</dbReference>
<evidence type="ECO:0000256" key="1">
    <source>
        <dbReference type="ARBA" id="ARBA00001946"/>
    </source>
</evidence>
<feature type="region of interest" description="Disordered" evidence="15">
    <location>
        <begin position="338"/>
        <end position="474"/>
    </location>
</feature>
<dbReference type="EnsemblMetazoa" id="CPIJ040886-RA">
    <property type="protein sequence ID" value="CPIJ040886-PA"/>
    <property type="gene ID" value="CPIJ040886"/>
</dbReference>
<dbReference type="SMART" id="SM00220">
    <property type="entry name" value="S_TKc"/>
    <property type="match status" value="1"/>
</dbReference>
<reference evidence="17" key="1">
    <citation type="submission" date="2022-10" db="UniProtKB">
        <authorList>
            <consortium name="EnsemblMetazoa"/>
        </authorList>
    </citation>
    <scope>IDENTIFICATION</scope>
    <source>
        <strain evidence="17">JHB</strain>
    </source>
</reference>
<evidence type="ECO:0000313" key="18">
    <source>
        <dbReference type="Proteomes" id="UP000002320"/>
    </source>
</evidence>
<keyword evidence="10 14" id="KW-0067">ATP-binding</keyword>
<evidence type="ECO:0000256" key="10">
    <source>
        <dbReference type="ARBA" id="ARBA00022840"/>
    </source>
</evidence>
<evidence type="ECO:0000256" key="13">
    <source>
        <dbReference type="ARBA" id="ARBA00048329"/>
    </source>
</evidence>
<feature type="compositionally biased region" description="Gly residues" evidence="15">
    <location>
        <begin position="404"/>
        <end position="413"/>
    </location>
</feature>
<dbReference type="PROSITE" id="PS50011">
    <property type="entry name" value="PROTEIN_KINASE_DOM"/>
    <property type="match status" value="1"/>
</dbReference>
<feature type="domain" description="Protein kinase" evidence="16">
    <location>
        <begin position="25"/>
        <end position="280"/>
    </location>
</feature>
<feature type="compositionally biased region" description="Acidic residues" evidence="15">
    <location>
        <begin position="291"/>
        <end position="301"/>
    </location>
</feature>
<dbReference type="FunFam" id="1.10.510.10:FF:000143">
    <property type="entry name" value="Mitogen-activated protein kinase kinase kinase 7"/>
    <property type="match status" value="1"/>
</dbReference>
<dbReference type="Proteomes" id="UP000002320">
    <property type="component" value="Unassembled WGS sequence"/>
</dbReference>
<dbReference type="InterPro" id="IPR011009">
    <property type="entry name" value="Kinase-like_dom_sf"/>
</dbReference>
<comment type="cofactor">
    <cofactor evidence="1">
        <name>Mg(2+)</name>
        <dbReference type="ChEBI" id="CHEBI:18420"/>
    </cofactor>
</comment>
<evidence type="ECO:0000256" key="2">
    <source>
        <dbReference type="ARBA" id="ARBA00006529"/>
    </source>
</evidence>
<dbReference type="Gene3D" id="1.10.510.10">
    <property type="entry name" value="Transferase(Phosphotransferase) domain 1"/>
    <property type="match status" value="1"/>
</dbReference>
<dbReference type="InterPro" id="IPR017441">
    <property type="entry name" value="Protein_kinase_ATP_BS"/>
</dbReference>
<evidence type="ECO:0000256" key="15">
    <source>
        <dbReference type="SAM" id="MobiDB-lite"/>
    </source>
</evidence>
<dbReference type="GO" id="GO:0043410">
    <property type="term" value="P:positive regulation of MAPK cascade"/>
    <property type="evidence" value="ECO:0007669"/>
    <property type="project" value="UniProtKB-ARBA"/>
</dbReference>
<dbReference type="GO" id="GO:0043123">
    <property type="term" value="P:positive regulation of canonical NF-kappaB signal transduction"/>
    <property type="evidence" value="ECO:0007669"/>
    <property type="project" value="TreeGrafter"/>
</dbReference>
<dbReference type="GO" id="GO:0046872">
    <property type="term" value="F:metal ion binding"/>
    <property type="evidence" value="ECO:0007669"/>
    <property type="project" value="UniProtKB-KW"/>
</dbReference>
<dbReference type="InterPro" id="IPR008271">
    <property type="entry name" value="Ser/Thr_kinase_AS"/>
</dbReference>
<evidence type="ECO:0000256" key="3">
    <source>
        <dbReference type="ARBA" id="ARBA00012406"/>
    </source>
</evidence>
<dbReference type="PANTHER" id="PTHR46716:SF1">
    <property type="entry name" value="MITOGEN-ACTIVATED PROTEIN KINASE KINASE KINASE 7"/>
    <property type="match status" value="1"/>
</dbReference>
<dbReference type="PRINTS" id="PR00109">
    <property type="entry name" value="TYRKINASE"/>
</dbReference>
<keyword evidence="9" id="KW-0418">Kinase</keyword>
<protein>
    <recommendedName>
        <fullName evidence="4">Mitogen-activated protein kinase kinase kinase 7</fullName>
        <ecNumber evidence="3">2.7.11.25</ecNumber>
    </recommendedName>
</protein>
<evidence type="ECO:0000256" key="14">
    <source>
        <dbReference type="PROSITE-ProRule" id="PRU10141"/>
    </source>
</evidence>
<dbReference type="PANTHER" id="PTHR46716">
    <property type="entry name" value="MITOGEN-ACTIVATED PROTEIN KINASE KINASE KINASE 7"/>
    <property type="match status" value="1"/>
</dbReference>
<accession>A0A904MUS3</accession>
<comment type="similarity">
    <text evidence="2">Belongs to the protein kinase superfamily. STE Ser/Thr protein kinase family. MAP kinase kinase kinase subfamily.</text>
</comment>
<dbReference type="CDD" id="cd14058">
    <property type="entry name" value="STKc_TAK1"/>
    <property type="match status" value="1"/>
</dbReference>